<feature type="transmembrane region" description="Helical" evidence="7">
    <location>
        <begin position="170"/>
        <end position="189"/>
    </location>
</feature>
<keyword evidence="4 7" id="KW-0812">Transmembrane</keyword>
<dbReference type="PANTHER" id="PTHR42718:SF43">
    <property type="entry name" value="LINCOMYCIN RESISTANCE PROTEIN LMRB"/>
    <property type="match status" value="1"/>
</dbReference>
<evidence type="ECO:0000313" key="10">
    <source>
        <dbReference type="Proteomes" id="UP000010119"/>
    </source>
</evidence>
<feature type="transmembrane region" description="Helical" evidence="7">
    <location>
        <begin position="54"/>
        <end position="74"/>
    </location>
</feature>
<dbReference type="Proteomes" id="UP000010119">
    <property type="component" value="Unassembled WGS sequence"/>
</dbReference>
<keyword evidence="6 7" id="KW-0472">Membrane</keyword>
<accession>D7UX84</accession>
<dbReference type="SUPFAM" id="SSF103473">
    <property type="entry name" value="MFS general substrate transporter"/>
    <property type="match status" value="1"/>
</dbReference>
<dbReference type="EMBL" id="ACCR02000003">
    <property type="protein sequence ID" value="EFI84292.1"/>
    <property type="molecule type" value="Genomic_DNA"/>
</dbReference>
<feature type="transmembrane region" description="Helical" evidence="7">
    <location>
        <begin position="201"/>
        <end position="221"/>
    </location>
</feature>
<keyword evidence="10" id="KW-1185">Reference proteome</keyword>
<sequence>MKEHSQGQEQLKPVLIVASFLIAGFIGLFSETALNMALTELIQFFHITSATVQWLTTAYLLTLGILVPISGLLIRWFTTRALFIASVSFSIVGTLIAALSPTFTMLLIGRVVQAVGTSLLLPLMFNTILLIFPEHKRGSAMGTIGLVITFAPAIGPTVSGLIVENLTWNWIFWISLPFLVIALLFGIRFMQNVSEITKPRIDVLSIILSTIGFGGIVYGFSSAGEDGWGSWIVILSIAIGVISLILFTIRQLKMPKPLLDLRVFRYPMFTTGLLLVFCAFMMILSTMILLPLYLKAGIGLAAFSAGLVLLPGGVINGLLSPITGRLFDAFGPRVLAIPGCIISAGMMVGFLFLDVNTSITTIILLHSGLMIGISMVMMPAQTNGLNQLPIQLYPDGTAVMNTLQQVSGATGTAIAITIMTAGQKAYMKTAGSTSPQEISLSLVHGIHQAFFFGLAIATVALVLSLFIKRAHSEKTLKPR</sequence>
<dbReference type="eggNOG" id="COG0477">
    <property type="taxonomic scope" value="Bacteria"/>
</dbReference>
<dbReference type="NCBIfam" id="TIGR00711">
    <property type="entry name" value="efflux_EmrB"/>
    <property type="match status" value="1"/>
</dbReference>
<dbReference type="PANTHER" id="PTHR42718">
    <property type="entry name" value="MAJOR FACILITATOR SUPERFAMILY MULTIDRUG TRANSPORTER MFSC"/>
    <property type="match status" value="1"/>
</dbReference>
<gene>
    <name evidence="9" type="primary">lmrB</name>
    <name evidence="9" type="ORF">HMPREF0556_10845</name>
</gene>
<dbReference type="CDD" id="cd17503">
    <property type="entry name" value="MFS_LmrB_MDR_like"/>
    <property type="match status" value="1"/>
</dbReference>
<feature type="transmembrane region" description="Helical" evidence="7">
    <location>
        <begin position="334"/>
        <end position="353"/>
    </location>
</feature>
<feature type="transmembrane region" description="Helical" evidence="7">
    <location>
        <begin position="111"/>
        <end position="132"/>
    </location>
</feature>
<name>D7UX84_LISGR</name>
<feature type="transmembrane region" description="Helical" evidence="7">
    <location>
        <begin position="446"/>
        <end position="467"/>
    </location>
</feature>
<dbReference type="RefSeq" id="WP_003757936.1">
    <property type="nucleotide sequence ID" value="NZ_GL538353.1"/>
</dbReference>
<dbReference type="InterPro" id="IPR036259">
    <property type="entry name" value="MFS_trans_sf"/>
</dbReference>
<feature type="domain" description="Major facilitator superfamily (MFS) profile" evidence="8">
    <location>
        <begin position="16"/>
        <end position="472"/>
    </location>
</feature>
<dbReference type="InterPro" id="IPR004638">
    <property type="entry name" value="EmrB-like"/>
</dbReference>
<evidence type="ECO:0000256" key="4">
    <source>
        <dbReference type="ARBA" id="ARBA00022692"/>
    </source>
</evidence>
<dbReference type="HOGENOM" id="CLU_000960_28_0_9"/>
<dbReference type="InterPro" id="IPR011701">
    <property type="entry name" value="MFS"/>
</dbReference>
<evidence type="ECO:0000256" key="3">
    <source>
        <dbReference type="ARBA" id="ARBA00022475"/>
    </source>
</evidence>
<comment type="subcellular location">
    <subcellularLocation>
        <location evidence="1">Cell membrane</location>
        <topology evidence="1">Multi-pass membrane protein</topology>
    </subcellularLocation>
</comment>
<reference evidence="9" key="1">
    <citation type="submission" date="2010-06" db="EMBL/GenBank/DDBJ databases">
        <authorList>
            <person name="Muzny D."/>
            <person name="Qin X."/>
            <person name="Buhay C."/>
            <person name="Dugan-Rocha S."/>
            <person name="Ding Y."/>
            <person name="Chen G."/>
            <person name="Hawes A."/>
            <person name="Holder M."/>
            <person name="Jhangiani S."/>
            <person name="Johnson A."/>
            <person name="Khan Z."/>
            <person name="Li Z."/>
            <person name="Liu W."/>
            <person name="Liu X."/>
            <person name="Perez L."/>
            <person name="Shen H."/>
            <person name="Wang Q."/>
            <person name="Watt J."/>
            <person name="Xi L."/>
            <person name="Xin Y."/>
            <person name="Zhou J."/>
            <person name="Deng J."/>
            <person name="Jiang H."/>
            <person name="Liu Y."/>
            <person name="Qu J."/>
            <person name="Song X.-Z."/>
            <person name="Zhang L."/>
            <person name="Villasana D."/>
            <person name="Johnson A."/>
            <person name="Liu J."/>
            <person name="Liyanage D."/>
            <person name="Lorensuhewa L."/>
            <person name="Robinson T."/>
            <person name="Song A."/>
            <person name="Song B.-B."/>
            <person name="Dinh H."/>
            <person name="Thornton R."/>
            <person name="Coyle M."/>
            <person name="Francisco L."/>
            <person name="Jackson L."/>
            <person name="Javaid M."/>
            <person name="Korchina V."/>
            <person name="Kovar C."/>
            <person name="Mata R."/>
            <person name="Mathew T."/>
            <person name="Ngo R."/>
            <person name="Nguyen L."/>
            <person name="Nguyen N."/>
            <person name="Okwuonu G."/>
            <person name="Ongeri F."/>
            <person name="Pham C."/>
            <person name="Simmons D."/>
            <person name="Wilczek-Boney K."/>
            <person name="Hale W."/>
            <person name="Jakkamsetti A."/>
            <person name="Pham P."/>
            <person name="Ruth R."/>
            <person name="San Lucas F."/>
            <person name="Warren J."/>
            <person name="Zhang J."/>
            <person name="Zhao Z."/>
            <person name="Zhou C."/>
            <person name="Zhu D."/>
            <person name="Lee S."/>
            <person name="Bess C."/>
            <person name="Blankenburg K."/>
            <person name="Forbes L."/>
            <person name="Fu Q."/>
            <person name="Gubbala S."/>
            <person name="Hirani K."/>
            <person name="Jayaseelan J.C."/>
            <person name="Lara F."/>
            <person name="Munidasa M."/>
            <person name="Palculict T."/>
            <person name="Patil S."/>
            <person name="Pu L.-L."/>
            <person name="Saada N."/>
            <person name="Tang L."/>
            <person name="Weissenberger G."/>
            <person name="Zhu Y."/>
            <person name="Hemphill L."/>
            <person name="Shang Y."/>
            <person name="Youmans B."/>
            <person name="Ayvaz T."/>
            <person name="Ross M."/>
            <person name="Santibanez J."/>
            <person name="Aqrawi P."/>
            <person name="Gross S."/>
            <person name="Joshi V."/>
            <person name="Fowler G."/>
            <person name="Nazareth L."/>
            <person name="Reid J."/>
            <person name="Worley K."/>
            <person name="Petrosino J."/>
            <person name="Highlander S."/>
            <person name="Gibbs R."/>
        </authorList>
    </citation>
    <scope>NUCLEOTIDE SEQUENCE [LARGE SCALE GENOMIC DNA]</scope>
    <source>
        <strain evidence="9">DSM 20601</strain>
    </source>
</reference>
<dbReference type="GO" id="GO:0022857">
    <property type="term" value="F:transmembrane transporter activity"/>
    <property type="evidence" value="ECO:0007669"/>
    <property type="project" value="InterPro"/>
</dbReference>
<evidence type="ECO:0000256" key="6">
    <source>
        <dbReference type="ARBA" id="ARBA00023136"/>
    </source>
</evidence>
<feature type="transmembrane region" description="Helical" evidence="7">
    <location>
        <begin position="144"/>
        <end position="164"/>
    </location>
</feature>
<evidence type="ECO:0000256" key="1">
    <source>
        <dbReference type="ARBA" id="ARBA00004651"/>
    </source>
</evidence>
<feature type="transmembrane region" description="Helical" evidence="7">
    <location>
        <begin position="81"/>
        <end position="99"/>
    </location>
</feature>
<dbReference type="PROSITE" id="PS50850">
    <property type="entry name" value="MFS"/>
    <property type="match status" value="1"/>
</dbReference>
<dbReference type="STRING" id="525367.HMPREF0556_10845"/>
<evidence type="ECO:0000256" key="5">
    <source>
        <dbReference type="ARBA" id="ARBA00022989"/>
    </source>
</evidence>
<feature type="transmembrane region" description="Helical" evidence="7">
    <location>
        <begin position="359"/>
        <end position="378"/>
    </location>
</feature>
<dbReference type="Gene3D" id="1.20.1250.20">
    <property type="entry name" value="MFS general substrate transporter like domains"/>
    <property type="match status" value="1"/>
</dbReference>
<feature type="transmembrane region" description="Helical" evidence="7">
    <location>
        <begin position="300"/>
        <end position="322"/>
    </location>
</feature>
<comment type="caution">
    <text evidence="9">The sequence shown here is derived from an EMBL/GenBank/DDBJ whole genome shotgun (WGS) entry which is preliminary data.</text>
</comment>
<evidence type="ECO:0000259" key="8">
    <source>
        <dbReference type="PROSITE" id="PS50850"/>
    </source>
</evidence>
<feature type="transmembrane region" description="Helical" evidence="7">
    <location>
        <begin position="269"/>
        <end position="294"/>
    </location>
</feature>
<protein>
    <submittedName>
        <fullName evidence="9">Lincomycin resistance protein LmrB</fullName>
    </submittedName>
</protein>
<feature type="transmembrane region" description="Helical" evidence="7">
    <location>
        <begin position="12"/>
        <end position="34"/>
    </location>
</feature>
<evidence type="ECO:0000313" key="9">
    <source>
        <dbReference type="EMBL" id="EFI84292.1"/>
    </source>
</evidence>
<dbReference type="Gene3D" id="1.20.1720.10">
    <property type="entry name" value="Multidrug resistance protein D"/>
    <property type="match status" value="1"/>
</dbReference>
<evidence type="ECO:0000256" key="7">
    <source>
        <dbReference type="SAM" id="Phobius"/>
    </source>
</evidence>
<organism evidence="9 10">
    <name type="scientific">Listeria grayi DSM 20601</name>
    <dbReference type="NCBI Taxonomy" id="525367"/>
    <lineage>
        <taxon>Bacteria</taxon>
        <taxon>Bacillati</taxon>
        <taxon>Bacillota</taxon>
        <taxon>Bacilli</taxon>
        <taxon>Bacillales</taxon>
        <taxon>Listeriaceae</taxon>
        <taxon>Listeria</taxon>
    </lineage>
</organism>
<feature type="transmembrane region" description="Helical" evidence="7">
    <location>
        <begin position="227"/>
        <end position="249"/>
    </location>
</feature>
<dbReference type="AlphaFoldDB" id="D7UX84"/>
<keyword evidence="5 7" id="KW-1133">Transmembrane helix</keyword>
<keyword evidence="2" id="KW-0813">Transport</keyword>
<dbReference type="Pfam" id="PF07690">
    <property type="entry name" value="MFS_1"/>
    <property type="match status" value="1"/>
</dbReference>
<keyword evidence="3" id="KW-1003">Cell membrane</keyword>
<dbReference type="PRINTS" id="PR01036">
    <property type="entry name" value="TCRTETB"/>
</dbReference>
<dbReference type="GO" id="GO:0005886">
    <property type="term" value="C:plasma membrane"/>
    <property type="evidence" value="ECO:0007669"/>
    <property type="project" value="UniProtKB-SubCell"/>
</dbReference>
<proteinExistence type="predicted"/>
<dbReference type="InterPro" id="IPR020846">
    <property type="entry name" value="MFS_dom"/>
</dbReference>
<evidence type="ECO:0000256" key="2">
    <source>
        <dbReference type="ARBA" id="ARBA00022448"/>
    </source>
</evidence>
<feature type="transmembrane region" description="Helical" evidence="7">
    <location>
        <begin position="406"/>
        <end position="426"/>
    </location>
</feature>